<accession>A0A6V7H2I5</accession>
<reference evidence="1" key="1">
    <citation type="submission" date="2020-07" db="EMBL/GenBank/DDBJ databases">
        <authorList>
            <person name="Nazaruddin N."/>
        </authorList>
    </citation>
    <scope>NUCLEOTIDE SEQUENCE</scope>
</reference>
<dbReference type="OrthoDB" id="6617753at2759"/>
<keyword evidence="2" id="KW-1185">Reference proteome</keyword>
<evidence type="ECO:0000313" key="1">
    <source>
        <dbReference type="EMBL" id="CAD1473028.1"/>
    </source>
</evidence>
<evidence type="ECO:0000313" key="2">
    <source>
        <dbReference type="Proteomes" id="UP000752696"/>
    </source>
</evidence>
<feature type="non-terminal residue" evidence="1">
    <location>
        <position position="1"/>
    </location>
</feature>
<sequence length="47" mass="5469">VVANDVYIPTLWYYNTLKFITDCEISRQGMSSLNDETENEPVENNIE</sequence>
<dbReference type="Proteomes" id="UP000752696">
    <property type="component" value="Unassembled WGS sequence"/>
</dbReference>
<gene>
    <name evidence="1" type="ORF">MHI_LOCUS349607</name>
</gene>
<dbReference type="AlphaFoldDB" id="A0A6V7H2I5"/>
<comment type="caution">
    <text evidence="1">The sequence shown here is derived from an EMBL/GenBank/DDBJ whole genome shotgun (WGS) entry which is preliminary data.</text>
</comment>
<feature type="non-terminal residue" evidence="1">
    <location>
        <position position="47"/>
    </location>
</feature>
<dbReference type="EMBL" id="CAJDYZ010006060">
    <property type="protein sequence ID" value="CAD1473028.1"/>
    <property type="molecule type" value="Genomic_DNA"/>
</dbReference>
<organism evidence="1 2">
    <name type="scientific">Heterotrigona itama</name>
    <dbReference type="NCBI Taxonomy" id="395501"/>
    <lineage>
        <taxon>Eukaryota</taxon>
        <taxon>Metazoa</taxon>
        <taxon>Ecdysozoa</taxon>
        <taxon>Arthropoda</taxon>
        <taxon>Hexapoda</taxon>
        <taxon>Insecta</taxon>
        <taxon>Pterygota</taxon>
        <taxon>Neoptera</taxon>
        <taxon>Endopterygota</taxon>
        <taxon>Hymenoptera</taxon>
        <taxon>Apocrita</taxon>
        <taxon>Aculeata</taxon>
        <taxon>Apoidea</taxon>
        <taxon>Anthophila</taxon>
        <taxon>Apidae</taxon>
        <taxon>Heterotrigona</taxon>
    </lineage>
</organism>
<protein>
    <submittedName>
        <fullName evidence="1">Uncharacterized protein</fullName>
    </submittedName>
</protein>
<proteinExistence type="predicted"/>
<name>A0A6V7H2I5_9HYME</name>